<evidence type="ECO:0000259" key="6">
    <source>
        <dbReference type="Pfam" id="PF04542"/>
    </source>
</evidence>
<gene>
    <name evidence="8" type="ORF">HEB94_002083</name>
</gene>
<dbReference type="PANTHER" id="PTHR43133">
    <property type="entry name" value="RNA POLYMERASE ECF-TYPE SIGMA FACTO"/>
    <property type="match status" value="1"/>
</dbReference>
<comment type="caution">
    <text evidence="8">The sequence shown here is derived from an EMBL/GenBank/DDBJ whole genome shotgun (WGS) entry which is preliminary data.</text>
</comment>
<accession>A0A927RAN8</accession>
<dbReference type="CDD" id="cd06171">
    <property type="entry name" value="Sigma70_r4"/>
    <property type="match status" value="1"/>
</dbReference>
<keyword evidence="2" id="KW-0805">Transcription regulation</keyword>
<evidence type="ECO:0000256" key="3">
    <source>
        <dbReference type="ARBA" id="ARBA00023082"/>
    </source>
</evidence>
<protein>
    <submittedName>
        <fullName evidence="8">RNA polymerase sigma-70 factor (Sigma-E family)</fullName>
    </submittedName>
</protein>
<dbReference type="RefSeq" id="WP_192749606.1">
    <property type="nucleotide sequence ID" value="NZ_BAABJL010000133.1"/>
</dbReference>
<dbReference type="GO" id="GO:0006352">
    <property type="term" value="P:DNA-templated transcription initiation"/>
    <property type="evidence" value="ECO:0007669"/>
    <property type="project" value="InterPro"/>
</dbReference>
<feature type="domain" description="RNA polymerase sigma-70 region 2" evidence="6">
    <location>
        <begin position="18"/>
        <end position="77"/>
    </location>
</feature>
<name>A0A927RAN8_9ACTN</name>
<keyword evidence="5" id="KW-0804">Transcription</keyword>
<dbReference type="InterPro" id="IPR007627">
    <property type="entry name" value="RNA_pol_sigma70_r2"/>
</dbReference>
<dbReference type="EMBL" id="JADBEM010000001">
    <property type="protein sequence ID" value="MBE1605235.1"/>
    <property type="molecule type" value="Genomic_DNA"/>
</dbReference>
<dbReference type="InterPro" id="IPR013249">
    <property type="entry name" value="RNA_pol_sigma70_r4_t2"/>
</dbReference>
<keyword evidence="4" id="KW-0238">DNA-binding</keyword>
<dbReference type="InterPro" id="IPR039425">
    <property type="entry name" value="RNA_pol_sigma-70-like"/>
</dbReference>
<keyword evidence="3" id="KW-0731">Sigma factor</keyword>
<dbReference type="GO" id="GO:0016987">
    <property type="term" value="F:sigma factor activity"/>
    <property type="evidence" value="ECO:0007669"/>
    <property type="project" value="UniProtKB-KW"/>
</dbReference>
<dbReference type="Gene3D" id="1.10.1740.10">
    <property type="match status" value="1"/>
</dbReference>
<dbReference type="GO" id="GO:0003677">
    <property type="term" value="F:DNA binding"/>
    <property type="evidence" value="ECO:0007669"/>
    <property type="project" value="UniProtKB-KW"/>
</dbReference>
<dbReference type="Gene3D" id="1.10.10.10">
    <property type="entry name" value="Winged helix-like DNA-binding domain superfamily/Winged helix DNA-binding domain"/>
    <property type="match status" value="1"/>
</dbReference>
<dbReference type="SUPFAM" id="SSF88659">
    <property type="entry name" value="Sigma3 and sigma4 domains of RNA polymerase sigma factors"/>
    <property type="match status" value="1"/>
</dbReference>
<evidence type="ECO:0000313" key="9">
    <source>
        <dbReference type="Proteomes" id="UP000638648"/>
    </source>
</evidence>
<dbReference type="AlphaFoldDB" id="A0A927RAN8"/>
<dbReference type="SUPFAM" id="SSF88946">
    <property type="entry name" value="Sigma2 domain of RNA polymerase sigma factors"/>
    <property type="match status" value="1"/>
</dbReference>
<proteinExistence type="inferred from homology"/>
<evidence type="ECO:0000256" key="1">
    <source>
        <dbReference type="ARBA" id="ARBA00010641"/>
    </source>
</evidence>
<evidence type="ECO:0000259" key="7">
    <source>
        <dbReference type="Pfam" id="PF08281"/>
    </source>
</evidence>
<dbReference type="InterPro" id="IPR013325">
    <property type="entry name" value="RNA_pol_sigma_r2"/>
</dbReference>
<dbReference type="InterPro" id="IPR036388">
    <property type="entry name" value="WH-like_DNA-bd_sf"/>
</dbReference>
<dbReference type="InterPro" id="IPR014325">
    <property type="entry name" value="RNA_pol_sigma-E_actinobac"/>
</dbReference>
<evidence type="ECO:0000256" key="4">
    <source>
        <dbReference type="ARBA" id="ARBA00023125"/>
    </source>
</evidence>
<keyword evidence="9" id="KW-1185">Reference proteome</keyword>
<dbReference type="InterPro" id="IPR014284">
    <property type="entry name" value="RNA_pol_sigma-70_dom"/>
</dbReference>
<dbReference type="NCBIfam" id="TIGR02937">
    <property type="entry name" value="sigma70-ECF"/>
    <property type="match status" value="1"/>
</dbReference>
<dbReference type="PANTHER" id="PTHR43133:SF50">
    <property type="entry name" value="ECF RNA POLYMERASE SIGMA FACTOR SIGM"/>
    <property type="match status" value="1"/>
</dbReference>
<reference evidence="8" key="1">
    <citation type="submission" date="2020-10" db="EMBL/GenBank/DDBJ databases">
        <title>Sequencing the genomes of 1000 actinobacteria strains.</title>
        <authorList>
            <person name="Klenk H.-P."/>
        </authorList>
    </citation>
    <scope>NUCLEOTIDE SEQUENCE</scope>
    <source>
        <strain evidence="8">DSM 45354</strain>
    </source>
</reference>
<evidence type="ECO:0000256" key="5">
    <source>
        <dbReference type="ARBA" id="ARBA00023163"/>
    </source>
</evidence>
<organism evidence="8 9">
    <name type="scientific">Actinopolymorpha pittospori</name>
    <dbReference type="NCBI Taxonomy" id="648752"/>
    <lineage>
        <taxon>Bacteria</taxon>
        <taxon>Bacillati</taxon>
        <taxon>Actinomycetota</taxon>
        <taxon>Actinomycetes</taxon>
        <taxon>Propionibacteriales</taxon>
        <taxon>Actinopolymorphaceae</taxon>
        <taxon>Actinopolymorpha</taxon>
    </lineage>
</organism>
<dbReference type="NCBIfam" id="TIGR02983">
    <property type="entry name" value="SigE-fam_strep"/>
    <property type="match status" value="1"/>
</dbReference>
<sequence>MTSVPDDFEEFASARATHLFRTAYLLAGDWHLAEDLVQTALGNIYVAWGRVRKAENPVAYAQTVLLRTFLSHRRRRSSWEAPSDTLPERAAGEPDPILRLTLLDALAQLSPRDRAIVVLRYWEDRSVQETATVLGLREGVVRTQSSRALARLRVLLGSDVLELAGR</sequence>
<dbReference type="Pfam" id="PF08281">
    <property type="entry name" value="Sigma70_r4_2"/>
    <property type="match status" value="1"/>
</dbReference>
<feature type="domain" description="RNA polymerase sigma factor 70 region 4 type 2" evidence="7">
    <location>
        <begin position="101"/>
        <end position="152"/>
    </location>
</feature>
<evidence type="ECO:0000256" key="2">
    <source>
        <dbReference type="ARBA" id="ARBA00023015"/>
    </source>
</evidence>
<comment type="similarity">
    <text evidence="1">Belongs to the sigma-70 factor family. ECF subfamily.</text>
</comment>
<dbReference type="Pfam" id="PF04542">
    <property type="entry name" value="Sigma70_r2"/>
    <property type="match status" value="1"/>
</dbReference>
<evidence type="ECO:0000313" key="8">
    <source>
        <dbReference type="EMBL" id="MBE1605235.1"/>
    </source>
</evidence>
<dbReference type="InterPro" id="IPR013324">
    <property type="entry name" value="RNA_pol_sigma_r3/r4-like"/>
</dbReference>
<dbReference type="Proteomes" id="UP000638648">
    <property type="component" value="Unassembled WGS sequence"/>
</dbReference>